<dbReference type="RefSeq" id="WP_377093923.1">
    <property type="nucleotide sequence ID" value="NZ_JBHSJM010000001.1"/>
</dbReference>
<evidence type="ECO:0000313" key="2">
    <source>
        <dbReference type="Proteomes" id="UP001597297"/>
    </source>
</evidence>
<comment type="caution">
    <text evidence="1">The sequence shown here is derived from an EMBL/GenBank/DDBJ whole genome shotgun (WGS) entry which is preliminary data.</text>
</comment>
<keyword evidence="2" id="KW-1185">Reference proteome</keyword>
<gene>
    <name evidence="1" type="ORF">ACFSQZ_12495</name>
</gene>
<reference evidence="2" key="1">
    <citation type="journal article" date="2019" name="Int. J. Syst. Evol. Microbiol.">
        <title>The Global Catalogue of Microorganisms (GCM) 10K type strain sequencing project: providing services to taxonomists for standard genome sequencing and annotation.</title>
        <authorList>
            <consortium name="The Broad Institute Genomics Platform"/>
            <consortium name="The Broad Institute Genome Sequencing Center for Infectious Disease"/>
            <person name="Wu L."/>
            <person name="Ma J."/>
        </authorList>
    </citation>
    <scope>NUCLEOTIDE SEQUENCE [LARGE SCALE GENOMIC DNA]</scope>
    <source>
        <strain evidence="2">JCM 16545</strain>
    </source>
</reference>
<sequence length="174" mass="19886">MALIKSRKGRWNFFLERLNIKLPYTYNSLIDCRAKSTPKRSPLFSGKLDSVDFKKYQVSDWKHALSKSCKRRAVENYIATQRLAEAGLGPKALGFCYIKNFHSHLFKKPCENFGIIVENVYKLPSKKPPTEVEILNAGVHLEQNQKLLPATGKWLCRGLKLRLRSNAYGRGTGN</sequence>
<organism evidence="1 2">
    <name type="scientific">Rubritalea spongiae</name>
    <dbReference type="NCBI Taxonomy" id="430797"/>
    <lineage>
        <taxon>Bacteria</taxon>
        <taxon>Pseudomonadati</taxon>
        <taxon>Verrucomicrobiota</taxon>
        <taxon>Verrucomicrobiia</taxon>
        <taxon>Verrucomicrobiales</taxon>
        <taxon>Rubritaleaceae</taxon>
        <taxon>Rubritalea</taxon>
    </lineage>
</organism>
<name>A0ABW5E4K6_9BACT</name>
<accession>A0ABW5E4K6</accession>
<dbReference type="EMBL" id="JBHUJC010000041">
    <property type="protein sequence ID" value="MFD2277292.1"/>
    <property type="molecule type" value="Genomic_DNA"/>
</dbReference>
<evidence type="ECO:0000313" key="1">
    <source>
        <dbReference type="EMBL" id="MFD2277292.1"/>
    </source>
</evidence>
<dbReference type="Proteomes" id="UP001597297">
    <property type="component" value="Unassembled WGS sequence"/>
</dbReference>
<protein>
    <submittedName>
        <fullName evidence="1">Uncharacterized protein</fullName>
    </submittedName>
</protein>
<proteinExistence type="predicted"/>